<protein>
    <submittedName>
        <fullName evidence="2">Uncharacterized protein</fullName>
    </submittedName>
</protein>
<keyword evidence="3" id="KW-1185">Reference proteome</keyword>
<reference evidence="2" key="1">
    <citation type="journal article" date="2022" name="bioRxiv">
        <title>Genomics of Preaxostyla Flagellates Illuminates Evolutionary Transitions and the Path Towards Mitochondrial Loss.</title>
        <authorList>
            <person name="Novak L.V.F."/>
            <person name="Treitli S.C."/>
            <person name="Pyrih J."/>
            <person name="Halakuc P."/>
            <person name="Pipaliya S.V."/>
            <person name="Vacek V."/>
            <person name="Brzon O."/>
            <person name="Soukal P."/>
            <person name="Eme L."/>
            <person name="Dacks J.B."/>
            <person name="Karnkowska A."/>
            <person name="Elias M."/>
            <person name="Hampl V."/>
        </authorList>
    </citation>
    <scope>NUCLEOTIDE SEQUENCE</scope>
    <source>
        <strain evidence="2">RCP-MX</strain>
    </source>
</reference>
<feature type="coiled-coil region" evidence="1">
    <location>
        <begin position="24"/>
        <end position="108"/>
    </location>
</feature>
<proteinExistence type="predicted"/>
<comment type="caution">
    <text evidence="2">The sequence shown here is derived from an EMBL/GenBank/DDBJ whole genome shotgun (WGS) entry which is preliminary data.</text>
</comment>
<dbReference type="Proteomes" id="UP001141327">
    <property type="component" value="Unassembled WGS sequence"/>
</dbReference>
<gene>
    <name evidence="2" type="ORF">PAPYR_1444</name>
</gene>
<sequence length="175" mass="19851">MLGINCRKREEKWRELSATLSASEAALKEQLQSAQRQQQTAEEAIRKQAAAAQVASADLQTLQKRLDEATALAAEQQGRRAKEDQLERDKFQQEIEALKDALEAEKRYHEADVHQLGVEKDQEMETIGLKIKDTIAKKDHQIAGLQTEMESLQARNAELQNCLEKQRQELLMLGS</sequence>
<evidence type="ECO:0000313" key="2">
    <source>
        <dbReference type="EMBL" id="KAJ4462247.1"/>
    </source>
</evidence>
<dbReference type="EMBL" id="JAPMOS010000004">
    <property type="protein sequence ID" value="KAJ4462247.1"/>
    <property type="molecule type" value="Genomic_DNA"/>
</dbReference>
<feature type="coiled-coil region" evidence="1">
    <location>
        <begin position="135"/>
        <end position="169"/>
    </location>
</feature>
<name>A0ABQ8UUM7_9EUKA</name>
<accession>A0ABQ8UUM7</accession>
<evidence type="ECO:0000256" key="1">
    <source>
        <dbReference type="SAM" id="Coils"/>
    </source>
</evidence>
<evidence type="ECO:0000313" key="3">
    <source>
        <dbReference type="Proteomes" id="UP001141327"/>
    </source>
</evidence>
<organism evidence="2 3">
    <name type="scientific">Paratrimastix pyriformis</name>
    <dbReference type="NCBI Taxonomy" id="342808"/>
    <lineage>
        <taxon>Eukaryota</taxon>
        <taxon>Metamonada</taxon>
        <taxon>Preaxostyla</taxon>
        <taxon>Paratrimastigidae</taxon>
        <taxon>Paratrimastix</taxon>
    </lineage>
</organism>
<keyword evidence="1" id="KW-0175">Coiled coil</keyword>